<comment type="caution">
    <text evidence="4">The sequence shown here is derived from an EMBL/GenBank/DDBJ whole genome shotgun (WGS) entry which is preliminary data.</text>
</comment>
<organism evidence="4 5">
    <name type="scientific">Candidatus Iainarchaeum sp</name>
    <dbReference type="NCBI Taxonomy" id="3101447"/>
    <lineage>
        <taxon>Archaea</taxon>
        <taxon>Candidatus Iainarchaeota</taxon>
        <taxon>Candidatus Iainarchaeia</taxon>
        <taxon>Candidatus Iainarchaeales</taxon>
        <taxon>Candidatus Iainarchaeaceae</taxon>
        <taxon>Candidatus Iainarchaeum</taxon>
    </lineage>
</organism>
<keyword evidence="1" id="KW-0547">Nucleotide-binding</keyword>
<keyword evidence="2" id="KW-0067">ATP-binding</keyword>
<evidence type="ECO:0000259" key="3">
    <source>
        <dbReference type="PROSITE" id="PS51146"/>
    </source>
</evidence>
<dbReference type="PANTHER" id="PTHR43637:SF1">
    <property type="entry name" value="UPF0273 PROTEIN TM_0370"/>
    <property type="match status" value="1"/>
</dbReference>
<dbReference type="Proteomes" id="UP000590964">
    <property type="component" value="Unassembled WGS sequence"/>
</dbReference>
<dbReference type="PROSITE" id="PS51146">
    <property type="entry name" value="KAIC"/>
    <property type="match status" value="1"/>
</dbReference>
<reference evidence="5" key="1">
    <citation type="journal article" date="2020" name="bioRxiv">
        <title>A rank-normalized archaeal taxonomy based on genome phylogeny resolves widespread incomplete and uneven classifications.</title>
        <authorList>
            <person name="Rinke C."/>
            <person name="Chuvochina M."/>
            <person name="Mussig A.J."/>
            <person name="Chaumeil P.-A."/>
            <person name="Waite D.W."/>
            <person name="Whitman W.B."/>
            <person name="Parks D.H."/>
            <person name="Hugenholtz P."/>
        </authorList>
    </citation>
    <scope>NUCLEOTIDE SEQUENCE [LARGE SCALE GENOMIC DNA]</scope>
</reference>
<evidence type="ECO:0000256" key="1">
    <source>
        <dbReference type="ARBA" id="ARBA00022741"/>
    </source>
</evidence>
<dbReference type="EMBL" id="DUFW01000056">
    <property type="protein sequence ID" value="HIH21673.1"/>
    <property type="molecule type" value="Genomic_DNA"/>
</dbReference>
<name>A0A7J4JV67_9ARCH</name>
<dbReference type="PANTHER" id="PTHR43637">
    <property type="entry name" value="UPF0273 PROTEIN TM_0370"/>
    <property type="match status" value="1"/>
</dbReference>
<gene>
    <name evidence="4" type="ORF">HA222_03390</name>
</gene>
<dbReference type="InterPro" id="IPR010624">
    <property type="entry name" value="KaiC_dom"/>
</dbReference>
<dbReference type="SUPFAM" id="SSF52540">
    <property type="entry name" value="P-loop containing nucleoside triphosphate hydrolases"/>
    <property type="match status" value="1"/>
</dbReference>
<dbReference type="InterPro" id="IPR014774">
    <property type="entry name" value="KaiC-like_dom"/>
</dbReference>
<evidence type="ECO:0000313" key="4">
    <source>
        <dbReference type="EMBL" id="HIH21673.1"/>
    </source>
</evidence>
<evidence type="ECO:0000256" key="2">
    <source>
        <dbReference type="ARBA" id="ARBA00022840"/>
    </source>
</evidence>
<dbReference type="Pfam" id="PF06745">
    <property type="entry name" value="ATPase"/>
    <property type="match status" value="1"/>
</dbReference>
<protein>
    <submittedName>
        <fullName evidence="4">ATPase</fullName>
    </submittedName>
</protein>
<sequence>MQQQQKKPSGFSSEFLRIPTGVKGFDELVEGGLPENSLVIVTGGCGTGKSIFAMNFLVEGALRNEPGVYVSLEEDVQENIKEMMLFEWPIEQLISEKKLLITQPELYDFDKLVTHIEDAATKMKAKRIVIDSSSLIGLYFKDAFKVRRAMIDLENMLKRLKSTAVVINEIKEGDEGLSTYGVEEFIADGVIVLYCQKKENLFARAVAIRKMRATNHSMKIHPMQIRKPGGIVVFPSEEVFTEF</sequence>
<dbReference type="Gene3D" id="3.40.50.300">
    <property type="entry name" value="P-loop containing nucleotide triphosphate hydrolases"/>
    <property type="match status" value="1"/>
</dbReference>
<proteinExistence type="predicted"/>
<accession>A0A7J4JV67</accession>
<dbReference type="InterPro" id="IPR027417">
    <property type="entry name" value="P-loop_NTPase"/>
</dbReference>
<evidence type="ECO:0000313" key="5">
    <source>
        <dbReference type="Proteomes" id="UP000590964"/>
    </source>
</evidence>
<dbReference type="GO" id="GO:0005524">
    <property type="term" value="F:ATP binding"/>
    <property type="evidence" value="ECO:0007669"/>
    <property type="project" value="UniProtKB-KW"/>
</dbReference>
<dbReference type="AlphaFoldDB" id="A0A7J4JV67"/>
<feature type="domain" description="KaiC" evidence="3">
    <location>
        <begin position="16"/>
        <end position="243"/>
    </location>
</feature>